<feature type="signal peptide" evidence="1">
    <location>
        <begin position="1"/>
        <end position="25"/>
    </location>
</feature>
<evidence type="ECO:0000256" key="1">
    <source>
        <dbReference type="SAM" id="SignalP"/>
    </source>
</evidence>
<keyword evidence="1" id="KW-0732">Signal</keyword>
<protein>
    <submittedName>
        <fullName evidence="2">Uncharacterized protein</fullName>
    </submittedName>
</protein>
<keyword evidence="3" id="KW-1185">Reference proteome</keyword>
<accession>A0A8J8SZ65</accession>
<feature type="chain" id="PRO_5035233901" evidence="1">
    <location>
        <begin position="26"/>
        <end position="96"/>
    </location>
</feature>
<comment type="caution">
    <text evidence="2">The sequence shown here is derived from an EMBL/GenBank/DDBJ whole genome shotgun (WGS) entry which is preliminary data.</text>
</comment>
<proteinExistence type="predicted"/>
<dbReference type="Proteomes" id="UP000785679">
    <property type="component" value="Unassembled WGS sequence"/>
</dbReference>
<dbReference type="AlphaFoldDB" id="A0A8J8SZ65"/>
<reference evidence="2" key="1">
    <citation type="submission" date="2019-06" db="EMBL/GenBank/DDBJ databases">
        <authorList>
            <person name="Zheng W."/>
        </authorList>
    </citation>
    <scope>NUCLEOTIDE SEQUENCE</scope>
    <source>
        <strain evidence="2">QDHG01</strain>
    </source>
</reference>
<sequence>MPRPQLPSHMLLKSYLLGLLAKIKCSICSYQCENWYLGYGQAIFTSISSGDSCPVGLPSALLGLPRTYTLSDGGPPIHSHQSACNESTIVDRVYII</sequence>
<name>A0A8J8SZ65_HALGN</name>
<evidence type="ECO:0000313" key="2">
    <source>
        <dbReference type="EMBL" id="TNV75980.1"/>
    </source>
</evidence>
<organism evidence="2 3">
    <name type="scientific">Halteria grandinella</name>
    <dbReference type="NCBI Taxonomy" id="5974"/>
    <lineage>
        <taxon>Eukaryota</taxon>
        <taxon>Sar</taxon>
        <taxon>Alveolata</taxon>
        <taxon>Ciliophora</taxon>
        <taxon>Intramacronucleata</taxon>
        <taxon>Spirotrichea</taxon>
        <taxon>Stichotrichia</taxon>
        <taxon>Sporadotrichida</taxon>
        <taxon>Halteriidae</taxon>
        <taxon>Halteria</taxon>
    </lineage>
</organism>
<dbReference type="EMBL" id="RRYP01014424">
    <property type="protein sequence ID" value="TNV75980.1"/>
    <property type="molecule type" value="Genomic_DNA"/>
</dbReference>
<evidence type="ECO:0000313" key="3">
    <source>
        <dbReference type="Proteomes" id="UP000785679"/>
    </source>
</evidence>
<gene>
    <name evidence="2" type="ORF">FGO68_gene11847</name>
</gene>